<organism evidence="1">
    <name type="scientific">termite gut metagenome</name>
    <dbReference type="NCBI Taxonomy" id="433724"/>
    <lineage>
        <taxon>unclassified sequences</taxon>
        <taxon>metagenomes</taxon>
        <taxon>organismal metagenomes</taxon>
    </lineage>
</organism>
<reference evidence="1" key="1">
    <citation type="submission" date="2019-03" db="EMBL/GenBank/DDBJ databases">
        <title>Single cell metagenomics reveals metabolic interactions within the superorganism composed of flagellate Streblomastix strix and complex community of Bacteroidetes bacteria on its surface.</title>
        <authorList>
            <person name="Treitli S.C."/>
            <person name="Kolisko M."/>
            <person name="Husnik F."/>
            <person name="Keeling P."/>
            <person name="Hampl V."/>
        </authorList>
    </citation>
    <scope>NUCLEOTIDE SEQUENCE</scope>
    <source>
        <strain evidence="1">STM</strain>
    </source>
</reference>
<evidence type="ECO:0008006" key="2">
    <source>
        <dbReference type="Google" id="ProtNLM"/>
    </source>
</evidence>
<proteinExistence type="predicted"/>
<gene>
    <name evidence="1" type="ORF">EZS27_017711</name>
</gene>
<dbReference type="EMBL" id="SNRY01001055">
    <property type="protein sequence ID" value="KAA6333920.1"/>
    <property type="molecule type" value="Genomic_DNA"/>
</dbReference>
<sequence>MYLEPNDMNTNLNHANIETLISDVLSGNATPEEHQKLNEWLSISQKNRLYFEKYQTDWLSANNG</sequence>
<comment type="caution">
    <text evidence="1">The sequence shown here is derived from an EMBL/GenBank/DDBJ whole genome shotgun (WGS) entry which is preliminary data.</text>
</comment>
<protein>
    <recommendedName>
        <fullName evidence="2">FecR N-terminal domain-containing protein</fullName>
    </recommendedName>
</protein>
<accession>A0A5J4RLD1</accession>
<dbReference type="AlphaFoldDB" id="A0A5J4RLD1"/>
<evidence type="ECO:0000313" key="1">
    <source>
        <dbReference type="EMBL" id="KAA6333920.1"/>
    </source>
</evidence>
<name>A0A5J4RLD1_9ZZZZ</name>